<feature type="domain" description="Multidrug resistance protein MdtA-like barrel-sandwich hybrid" evidence="7">
    <location>
        <begin position="63"/>
        <end position="196"/>
    </location>
</feature>
<evidence type="ECO:0000259" key="7">
    <source>
        <dbReference type="Pfam" id="PF25917"/>
    </source>
</evidence>
<evidence type="ECO:0000256" key="3">
    <source>
        <dbReference type="ARBA" id="ARBA00022448"/>
    </source>
</evidence>
<reference evidence="10 11" key="1">
    <citation type="journal article" date="2017" name="Genome Announc.">
        <title>Complete Genome Sequences of Two Acetylene-Fermenting Pelobacter acetylenicus Strains.</title>
        <authorList>
            <person name="Sutton J.M."/>
            <person name="Baesman S.M."/>
            <person name="Fierst J.L."/>
            <person name="Poret-Peterson A.T."/>
            <person name="Oremland R.S."/>
            <person name="Dunlap D.S."/>
            <person name="Akob D.M."/>
        </authorList>
    </citation>
    <scope>NUCLEOTIDE SEQUENCE [LARGE SCALE GENOMIC DNA]</scope>
    <source>
        <strain evidence="10 11">DSM 3247</strain>
    </source>
</reference>
<dbReference type="InterPro" id="IPR006143">
    <property type="entry name" value="RND_pump_MFP"/>
</dbReference>
<dbReference type="Gene3D" id="2.40.420.20">
    <property type="match status" value="1"/>
</dbReference>
<keyword evidence="5" id="KW-0732">Signal</keyword>
<feature type="domain" description="Multidrug resistance protein MdtA-like C-terminal permuted SH3" evidence="9">
    <location>
        <begin position="288"/>
        <end position="348"/>
    </location>
</feature>
<dbReference type="PANTHER" id="PTHR30469:SF20">
    <property type="entry name" value="EFFLUX RND TRANSPORTER PERIPLASMIC ADAPTOR SUBUNIT"/>
    <property type="match status" value="1"/>
</dbReference>
<dbReference type="InterPro" id="IPR058624">
    <property type="entry name" value="MdtA-like_HH"/>
</dbReference>
<proteinExistence type="inferred from homology"/>
<dbReference type="Pfam" id="PF25954">
    <property type="entry name" value="Beta-barrel_RND_2"/>
    <property type="match status" value="1"/>
</dbReference>
<keyword evidence="3" id="KW-0813">Transport</keyword>
<dbReference type="Gene3D" id="1.10.287.470">
    <property type="entry name" value="Helix hairpin bin"/>
    <property type="match status" value="1"/>
</dbReference>
<protein>
    <submittedName>
        <fullName evidence="10">Uncharacterized protein</fullName>
    </submittedName>
</protein>
<comment type="subcellular location">
    <subcellularLocation>
        <location evidence="1">Cell envelope</location>
    </subcellularLocation>
</comment>
<evidence type="ECO:0000256" key="5">
    <source>
        <dbReference type="SAM" id="SignalP"/>
    </source>
</evidence>
<dbReference type="Gene3D" id="2.40.50.100">
    <property type="match status" value="1"/>
</dbReference>
<dbReference type="Pfam" id="PF25876">
    <property type="entry name" value="HH_MFP_RND"/>
    <property type="match status" value="1"/>
</dbReference>
<feature type="signal peptide" evidence="5">
    <location>
        <begin position="1"/>
        <end position="19"/>
    </location>
</feature>
<dbReference type="PROSITE" id="PS51257">
    <property type="entry name" value="PROKAR_LIPOPROTEIN"/>
    <property type="match status" value="1"/>
</dbReference>
<dbReference type="InterPro" id="IPR058627">
    <property type="entry name" value="MdtA-like_C"/>
</dbReference>
<evidence type="ECO:0000313" key="10">
    <source>
        <dbReference type="EMBL" id="APG24858.1"/>
    </source>
</evidence>
<evidence type="ECO:0000259" key="6">
    <source>
        <dbReference type="Pfam" id="PF25876"/>
    </source>
</evidence>
<dbReference type="Proteomes" id="UP000182264">
    <property type="component" value="Chromosome"/>
</dbReference>
<dbReference type="GO" id="GO:1990281">
    <property type="term" value="C:efflux pump complex"/>
    <property type="evidence" value="ECO:0007669"/>
    <property type="project" value="TreeGrafter"/>
</dbReference>
<dbReference type="Gene3D" id="2.40.30.170">
    <property type="match status" value="1"/>
</dbReference>
<feature type="coiled-coil region" evidence="4">
    <location>
        <begin position="90"/>
        <end position="124"/>
    </location>
</feature>
<evidence type="ECO:0000259" key="9">
    <source>
        <dbReference type="Pfam" id="PF25967"/>
    </source>
</evidence>
<dbReference type="RefSeq" id="WP_072286705.1">
    <property type="nucleotide sequence ID" value="NZ_CP015455.1"/>
</dbReference>
<dbReference type="InterPro" id="IPR058625">
    <property type="entry name" value="MdtA-like_BSH"/>
</dbReference>
<evidence type="ECO:0000313" key="11">
    <source>
        <dbReference type="Proteomes" id="UP000182264"/>
    </source>
</evidence>
<accession>A0A1L3GGQ8</accession>
<dbReference type="NCBIfam" id="TIGR01730">
    <property type="entry name" value="RND_mfp"/>
    <property type="match status" value="1"/>
</dbReference>
<dbReference type="STRING" id="29542.A6070_01300"/>
<organism evidence="10 11">
    <name type="scientific">Syntrophotalea acetylenica</name>
    <name type="common">Pelobacter acetylenicus</name>
    <dbReference type="NCBI Taxonomy" id="29542"/>
    <lineage>
        <taxon>Bacteria</taxon>
        <taxon>Pseudomonadati</taxon>
        <taxon>Thermodesulfobacteriota</taxon>
        <taxon>Desulfuromonadia</taxon>
        <taxon>Desulfuromonadales</taxon>
        <taxon>Syntrophotaleaceae</taxon>
        <taxon>Syntrophotalea</taxon>
    </lineage>
</organism>
<gene>
    <name evidence="10" type="ORF">A7E75_07340</name>
</gene>
<keyword evidence="4" id="KW-0175">Coiled coil</keyword>
<name>A0A1L3GGQ8_SYNAC</name>
<evidence type="ECO:0000256" key="2">
    <source>
        <dbReference type="ARBA" id="ARBA00009477"/>
    </source>
</evidence>
<dbReference type="PANTHER" id="PTHR30469">
    <property type="entry name" value="MULTIDRUG RESISTANCE PROTEIN MDTA"/>
    <property type="match status" value="1"/>
</dbReference>
<sequence length="367" mass="38861">MPVRYLAFLSIILSLMACNDNGPPQPPPLRPVRSATVRAFSGQIQRSFSGISKAGQESRLSFRVPGAIEGLFVKVGDRVQAGQLIARLDATDYELQKQEAQAALARTLAQARNAEANYARVRALYENRNASRNDLDAARAASESATAAVRASETRLELARSQLRYTRLTAPVNGAIASVPIEAGENVAAGQIVALLTAGAIPEVGVAIPESLIAGIERGDAVAIRFDALPQRVFEGQVTEVGVAATSYATTYPVTVRLSGADPAIRPGMAAEVAFSFGQRTEGGTRFLVPPEAVGEDRAGRFVFILEVEGANLGRVRRQPVRVGELSAEGLEIVSGLKDGNRIVTAGVALIQDGQQVKLLTEPEPAP</sequence>
<dbReference type="OrthoDB" id="9801814at2"/>
<dbReference type="Pfam" id="PF25967">
    <property type="entry name" value="RND-MFP_C"/>
    <property type="match status" value="1"/>
</dbReference>
<dbReference type="KEGG" id="pace:A6070_01300"/>
<keyword evidence="11" id="KW-1185">Reference proteome</keyword>
<evidence type="ECO:0000256" key="4">
    <source>
        <dbReference type="SAM" id="Coils"/>
    </source>
</evidence>
<evidence type="ECO:0000256" key="1">
    <source>
        <dbReference type="ARBA" id="ARBA00004196"/>
    </source>
</evidence>
<dbReference type="GO" id="GO:0015562">
    <property type="term" value="F:efflux transmembrane transporter activity"/>
    <property type="evidence" value="ECO:0007669"/>
    <property type="project" value="TreeGrafter"/>
</dbReference>
<evidence type="ECO:0000259" key="8">
    <source>
        <dbReference type="Pfam" id="PF25954"/>
    </source>
</evidence>
<dbReference type="Pfam" id="PF25917">
    <property type="entry name" value="BSH_RND"/>
    <property type="match status" value="1"/>
</dbReference>
<dbReference type="SUPFAM" id="SSF111369">
    <property type="entry name" value="HlyD-like secretion proteins"/>
    <property type="match status" value="1"/>
</dbReference>
<dbReference type="EMBL" id="CP015518">
    <property type="protein sequence ID" value="APG24858.1"/>
    <property type="molecule type" value="Genomic_DNA"/>
</dbReference>
<feature type="domain" description="CusB-like beta-barrel" evidence="8">
    <location>
        <begin position="205"/>
        <end position="276"/>
    </location>
</feature>
<dbReference type="InterPro" id="IPR058792">
    <property type="entry name" value="Beta-barrel_RND_2"/>
</dbReference>
<dbReference type="AlphaFoldDB" id="A0A1L3GGQ8"/>
<comment type="similarity">
    <text evidence="2">Belongs to the membrane fusion protein (MFP) (TC 8.A.1) family.</text>
</comment>
<feature type="domain" description="Multidrug resistance protein MdtA-like alpha-helical hairpin" evidence="6">
    <location>
        <begin position="97"/>
        <end position="166"/>
    </location>
</feature>
<feature type="chain" id="PRO_5012837612" evidence="5">
    <location>
        <begin position="20"/>
        <end position="367"/>
    </location>
</feature>